<proteinExistence type="predicted"/>
<evidence type="ECO:0000313" key="2">
    <source>
        <dbReference type="Proteomes" id="UP001054837"/>
    </source>
</evidence>
<organism evidence="1 2">
    <name type="scientific">Caerostris darwini</name>
    <dbReference type="NCBI Taxonomy" id="1538125"/>
    <lineage>
        <taxon>Eukaryota</taxon>
        <taxon>Metazoa</taxon>
        <taxon>Ecdysozoa</taxon>
        <taxon>Arthropoda</taxon>
        <taxon>Chelicerata</taxon>
        <taxon>Arachnida</taxon>
        <taxon>Araneae</taxon>
        <taxon>Araneomorphae</taxon>
        <taxon>Entelegynae</taxon>
        <taxon>Araneoidea</taxon>
        <taxon>Araneidae</taxon>
        <taxon>Caerostris</taxon>
    </lineage>
</organism>
<reference evidence="1 2" key="1">
    <citation type="submission" date="2021-06" db="EMBL/GenBank/DDBJ databases">
        <title>Caerostris darwini draft genome.</title>
        <authorList>
            <person name="Kono N."/>
            <person name="Arakawa K."/>
        </authorList>
    </citation>
    <scope>NUCLEOTIDE SEQUENCE [LARGE SCALE GENOMIC DNA]</scope>
</reference>
<name>A0AAV4R4Y1_9ARAC</name>
<gene>
    <name evidence="1" type="ORF">CDAR_610921</name>
</gene>
<dbReference type="AlphaFoldDB" id="A0AAV4R4Y1"/>
<accession>A0AAV4R4Y1</accession>
<comment type="caution">
    <text evidence="1">The sequence shown here is derived from an EMBL/GenBank/DDBJ whole genome shotgun (WGS) entry which is preliminary data.</text>
</comment>
<sequence>MYITNSNIMDTMNINRVTLMFNMNINHILQYVYHEQQSNAYHEQQSNAYHEQQSCSTNVMNNRRIPLTYATNGNSNIGECHELQSCSTVDDMP</sequence>
<evidence type="ECO:0000313" key="1">
    <source>
        <dbReference type="EMBL" id="GIY16993.1"/>
    </source>
</evidence>
<keyword evidence="2" id="KW-1185">Reference proteome</keyword>
<protein>
    <submittedName>
        <fullName evidence="1">Uncharacterized protein</fullName>
    </submittedName>
</protein>
<dbReference type="EMBL" id="BPLQ01005759">
    <property type="protein sequence ID" value="GIY16993.1"/>
    <property type="molecule type" value="Genomic_DNA"/>
</dbReference>
<dbReference type="Proteomes" id="UP001054837">
    <property type="component" value="Unassembled WGS sequence"/>
</dbReference>